<dbReference type="RefSeq" id="WP_111957672.1">
    <property type="nucleotide sequence ID" value="NZ_CP036313.1"/>
</dbReference>
<evidence type="ECO:0000313" key="4">
    <source>
        <dbReference type="Proteomes" id="UP000293902"/>
    </source>
</evidence>
<evidence type="ECO:0000313" key="3">
    <source>
        <dbReference type="Proteomes" id="UP000248798"/>
    </source>
</evidence>
<gene>
    <name evidence="2" type="ORF">DO021_13875</name>
    <name evidence="1" type="ORF">EYB58_17155</name>
</gene>
<protein>
    <recommendedName>
        <fullName evidence="5">NACHT domain-containing protein</fullName>
    </recommendedName>
</protein>
<reference evidence="1 4" key="2">
    <citation type="submission" date="2019-02" db="EMBL/GenBank/DDBJ databases">
        <title>Complete genome sequence of Desulfobacter hydrogenophilus AcRS1.</title>
        <authorList>
            <person name="Marietou A."/>
            <person name="Lund M.B."/>
            <person name="Marshall I.P.G."/>
            <person name="Schreiber L."/>
            <person name="Jorgensen B."/>
        </authorList>
    </citation>
    <scope>NUCLEOTIDE SEQUENCE [LARGE SCALE GENOMIC DNA]</scope>
    <source>
        <strain evidence="1 4">AcRS1</strain>
    </source>
</reference>
<dbReference type="AlphaFoldDB" id="A0A328FDD5"/>
<organism evidence="2 3">
    <name type="scientific">Desulfobacter hydrogenophilus</name>
    <dbReference type="NCBI Taxonomy" id="2291"/>
    <lineage>
        <taxon>Bacteria</taxon>
        <taxon>Pseudomonadati</taxon>
        <taxon>Thermodesulfobacteriota</taxon>
        <taxon>Desulfobacteria</taxon>
        <taxon>Desulfobacterales</taxon>
        <taxon>Desulfobacteraceae</taxon>
        <taxon>Desulfobacter</taxon>
    </lineage>
</organism>
<dbReference type="EMBL" id="QLNI01000027">
    <property type="protein sequence ID" value="RAM01442.1"/>
    <property type="molecule type" value="Genomic_DNA"/>
</dbReference>
<evidence type="ECO:0008006" key="5">
    <source>
        <dbReference type="Google" id="ProtNLM"/>
    </source>
</evidence>
<accession>A0A328FDD5</accession>
<proteinExistence type="predicted"/>
<keyword evidence="4" id="KW-1185">Reference proteome</keyword>
<dbReference type="EMBL" id="CP036313">
    <property type="protein sequence ID" value="QBH14500.1"/>
    <property type="molecule type" value="Genomic_DNA"/>
</dbReference>
<dbReference type="Proteomes" id="UP000248798">
    <property type="component" value="Unassembled WGS sequence"/>
</dbReference>
<evidence type="ECO:0000313" key="1">
    <source>
        <dbReference type="EMBL" id="QBH14500.1"/>
    </source>
</evidence>
<evidence type="ECO:0000313" key="2">
    <source>
        <dbReference type="EMBL" id="RAM01442.1"/>
    </source>
</evidence>
<dbReference type="InterPro" id="IPR027417">
    <property type="entry name" value="P-loop_NTPase"/>
</dbReference>
<reference evidence="2 3" key="1">
    <citation type="submission" date="2018-06" db="EMBL/GenBank/DDBJ databases">
        <title>Complete Genome Sequence of Desulfobacter hydrogenophilus (DSM3380).</title>
        <authorList>
            <person name="Marietou A."/>
            <person name="Schreiber L."/>
            <person name="Marshall I."/>
            <person name="Jorgensen B."/>
        </authorList>
    </citation>
    <scope>NUCLEOTIDE SEQUENCE [LARGE SCALE GENOMIC DNA]</scope>
    <source>
        <strain evidence="2 3">DSM 3380</strain>
    </source>
</reference>
<dbReference type="OrthoDB" id="135105at2"/>
<name>A0A328FDD5_9BACT</name>
<sequence>MEPISLIMGALSAGASTAGKELIKKGAAEAYEKLKSLIVDRIRARKADSTELILDKFEQKPEICKDLLTDELNELGIASDGDVIQAAETLLKLMPQGKKVIAQYYSEYHAPVTRIEYVEHLTVNAAKIETEVPGRQVTETNSDQLTLVLYVYLRKVMTENRMLPLEGIDPEVRRDGGSSMHLEGVYTPLFARSGRSDKDMRFGELAEDDPREHDRQVPLVELFNTPDQPCWVLLGDPGYGKTTFACFLAFCMAGALLGSKQGNLTHLKTPLPVDDG</sequence>
<dbReference type="Proteomes" id="UP000293902">
    <property type="component" value="Chromosome"/>
</dbReference>
<dbReference type="Gene3D" id="3.40.50.300">
    <property type="entry name" value="P-loop containing nucleotide triphosphate hydrolases"/>
    <property type="match status" value="1"/>
</dbReference>